<accession>A0A6J5KSR6</accession>
<organism evidence="1">
    <name type="scientific">uncultured Caudovirales phage</name>
    <dbReference type="NCBI Taxonomy" id="2100421"/>
    <lineage>
        <taxon>Viruses</taxon>
        <taxon>Duplodnaviria</taxon>
        <taxon>Heunggongvirae</taxon>
        <taxon>Uroviricota</taxon>
        <taxon>Caudoviricetes</taxon>
        <taxon>Peduoviridae</taxon>
        <taxon>Maltschvirus</taxon>
        <taxon>Maltschvirus maltsch</taxon>
    </lineage>
</organism>
<dbReference type="SUPFAM" id="SSF53098">
    <property type="entry name" value="Ribonuclease H-like"/>
    <property type="match status" value="1"/>
</dbReference>
<evidence type="ECO:0000313" key="1">
    <source>
        <dbReference type="EMBL" id="CAB4123249.1"/>
    </source>
</evidence>
<sequence length="130" mass="15688">MSYIDAFVDREKNIVHVVERTPQGERKFVTHPTQYVVYWPQDGGKYTSIYGDKLNRFRATRNQEFQRELRVLPGDRIFESDVNPIFRCLYQNYRDQASPELHVGFFDIEVDFEDKKFPLDHQVRIRKRTK</sequence>
<dbReference type="EMBL" id="LR796167">
    <property type="protein sequence ID" value="CAB4123249.1"/>
    <property type="molecule type" value="Genomic_DNA"/>
</dbReference>
<reference evidence="1" key="1">
    <citation type="submission" date="2020-04" db="EMBL/GenBank/DDBJ databases">
        <authorList>
            <person name="Chiriac C."/>
            <person name="Salcher M."/>
            <person name="Ghai R."/>
            <person name="Kavagutti S V."/>
        </authorList>
    </citation>
    <scope>NUCLEOTIDE SEQUENCE</scope>
</reference>
<gene>
    <name evidence="1" type="ORF">UFOVP29_408</name>
</gene>
<proteinExistence type="predicted"/>
<protein>
    <submittedName>
        <fullName evidence="1">Uncharacterized protein</fullName>
    </submittedName>
</protein>
<dbReference type="InterPro" id="IPR012337">
    <property type="entry name" value="RNaseH-like_sf"/>
</dbReference>
<name>A0A6J5KSR6_9CAUD</name>